<protein>
    <recommendedName>
        <fullName evidence="1">SET domain-containing protein</fullName>
    </recommendedName>
</protein>
<feature type="domain" description="SET" evidence="1">
    <location>
        <begin position="370"/>
        <end position="504"/>
    </location>
</feature>
<dbReference type="InterPro" id="IPR046341">
    <property type="entry name" value="SET_dom_sf"/>
</dbReference>
<keyword evidence="3" id="KW-1185">Reference proteome</keyword>
<evidence type="ECO:0000313" key="3">
    <source>
        <dbReference type="Proteomes" id="UP000799441"/>
    </source>
</evidence>
<dbReference type="InterPro" id="IPR053209">
    <property type="entry name" value="Gramillin-biosynth_MTr"/>
</dbReference>
<dbReference type="SMART" id="SM00317">
    <property type="entry name" value="SET"/>
    <property type="match status" value="1"/>
</dbReference>
<evidence type="ECO:0000313" key="2">
    <source>
        <dbReference type="EMBL" id="KAF2720154.1"/>
    </source>
</evidence>
<dbReference type="InterPro" id="IPR001214">
    <property type="entry name" value="SET_dom"/>
</dbReference>
<sequence length="734" mass="82542">MDADVNALAYKLAVGAELLDLTGANVPFQNVVRAVTGQDDLDLHALGIKNPDHHVCEIKGHHAPSKHLLSELEPIDFSKLKQGERHSGKAIYLTIIGKANREDSIGTYYDTQDNAGRQVTVWSMIFDPLGDSEQAWPKELPIVVKEPLFDQPPKVIGKGRPRRLQPAICVHHPQDISCPSIGMTNSTNANPDAEQACKQHLRLGNEALLRKALFTARGHFHTAAAAAELVKSPTSQHGTDGRQSKPLSSDQFDALQRLAFVESELGRPQETIRYVRVVMIMTYAELTKQKLAQWQNLLLMGAKAALKLGNLDRAFQMCAVGVLTNSTKLRQYYQHLQEREKELKGEYDWASITRQIDAGKSDLDVLSFTTNVAVRQSSIAGRGLFTNLDLEPGDLIMVDPRREIPVDQDNFNTYHVASIIQHNARVIHTGRYSDRHGEMDPAFASKPLNERSKPYTQSCGLWPKVSMANHSCYPNAVWSWIGDMIVVRATTQIKEGEEIFLSYVPSNMSYEKRKVRLMEKYGFECRCNLCIAEGSTTDKDEQIKADVDKLFRQEDAFFIGPKEELLKTPVNHALKTLCDMSTISAYEGIPIPMLALPFFQLGLMCLGPMELWRKARDEPIELATIAFNACLTTGLGIGVVKLREKQADIFCSTHSEAKRIGVLAMMALAELHFILARRERESGKIRRAHKEKSLRCQRCAKRVYQICYGEDITFENHHKDYACKKLWIAKGFNK</sequence>
<accession>A0A9P4Q8I8</accession>
<dbReference type="CDD" id="cd20071">
    <property type="entry name" value="SET_SMYD"/>
    <property type="match status" value="1"/>
</dbReference>
<dbReference type="PROSITE" id="PS50280">
    <property type="entry name" value="SET"/>
    <property type="match status" value="1"/>
</dbReference>
<dbReference type="PANTHER" id="PTHR47643:SF2">
    <property type="entry name" value="TPR DOMAIN PROTEIN (AFU_ORTHOLOGUE AFUA_5G12710)"/>
    <property type="match status" value="1"/>
</dbReference>
<dbReference type="SUPFAM" id="SSF82199">
    <property type="entry name" value="SET domain"/>
    <property type="match status" value="1"/>
</dbReference>
<dbReference type="AlphaFoldDB" id="A0A9P4Q8I8"/>
<comment type="caution">
    <text evidence="2">The sequence shown here is derived from an EMBL/GenBank/DDBJ whole genome shotgun (WGS) entry which is preliminary data.</text>
</comment>
<reference evidence="2" key="1">
    <citation type="journal article" date="2020" name="Stud. Mycol.">
        <title>101 Dothideomycetes genomes: a test case for predicting lifestyles and emergence of pathogens.</title>
        <authorList>
            <person name="Haridas S."/>
            <person name="Albert R."/>
            <person name="Binder M."/>
            <person name="Bloem J."/>
            <person name="Labutti K."/>
            <person name="Salamov A."/>
            <person name="Andreopoulos B."/>
            <person name="Baker S."/>
            <person name="Barry K."/>
            <person name="Bills G."/>
            <person name="Bluhm B."/>
            <person name="Cannon C."/>
            <person name="Castanera R."/>
            <person name="Culley D."/>
            <person name="Daum C."/>
            <person name="Ezra D."/>
            <person name="Gonzalez J."/>
            <person name="Henrissat B."/>
            <person name="Kuo A."/>
            <person name="Liang C."/>
            <person name="Lipzen A."/>
            <person name="Lutzoni F."/>
            <person name="Magnuson J."/>
            <person name="Mondo S."/>
            <person name="Nolan M."/>
            <person name="Ohm R."/>
            <person name="Pangilinan J."/>
            <person name="Park H.-J."/>
            <person name="Ramirez L."/>
            <person name="Alfaro M."/>
            <person name="Sun H."/>
            <person name="Tritt A."/>
            <person name="Yoshinaga Y."/>
            <person name="Zwiers L.-H."/>
            <person name="Turgeon B."/>
            <person name="Goodwin S."/>
            <person name="Spatafora J."/>
            <person name="Crous P."/>
            <person name="Grigoriev I."/>
        </authorList>
    </citation>
    <scope>NUCLEOTIDE SEQUENCE</scope>
    <source>
        <strain evidence="2">CBS 116435</strain>
    </source>
</reference>
<dbReference type="Pfam" id="PF00856">
    <property type="entry name" value="SET"/>
    <property type="match status" value="1"/>
</dbReference>
<dbReference type="OrthoDB" id="438641at2759"/>
<name>A0A9P4Q8I8_9PEZI</name>
<gene>
    <name evidence="2" type="ORF">K431DRAFT_95811</name>
</gene>
<dbReference type="PANTHER" id="PTHR47643">
    <property type="entry name" value="TPR DOMAIN PROTEIN (AFU_ORTHOLOGUE AFUA_5G12710)"/>
    <property type="match status" value="1"/>
</dbReference>
<proteinExistence type="predicted"/>
<dbReference type="Gene3D" id="2.170.270.10">
    <property type="entry name" value="SET domain"/>
    <property type="match status" value="1"/>
</dbReference>
<evidence type="ECO:0000259" key="1">
    <source>
        <dbReference type="PROSITE" id="PS50280"/>
    </source>
</evidence>
<dbReference type="EMBL" id="MU003802">
    <property type="protein sequence ID" value="KAF2720154.1"/>
    <property type="molecule type" value="Genomic_DNA"/>
</dbReference>
<dbReference type="Proteomes" id="UP000799441">
    <property type="component" value="Unassembled WGS sequence"/>
</dbReference>
<organism evidence="2 3">
    <name type="scientific">Polychaeton citri CBS 116435</name>
    <dbReference type="NCBI Taxonomy" id="1314669"/>
    <lineage>
        <taxon>Eukaryota</taxon>
        <taxon>Fungi</taxon>
        <taxon>Dikarya</taxon>
        <taxon>Ascomycota</taxon>
        <taxon>Pezizomycotina</taxon>
        <taxon>Dothideomycetes</taxon>
        <taxon>Dothideomycetidae</taxon>
        <taxon>Capnodiales</taxon>
        <taxon>Capnodiaceae</taxon>
        <taxon>Polychaeton</taxon>
    </lineage>
</organism>